<evidence type="ECO:0000313" key="2">
    <source>
        <dbReference type="Proteomes" id="UP000197019"/>
    </source>
</evidence>
<dbReference type="RefSeq" id="WP_088619785.1">
    <property type="nucleotide sequence ID" value="NZ_CP022129.1"/>
</dbReference>
<evidence type="ECO:0000313" key="1">
    <source>
        <dbReference type="EMBL" id="ASF46913.1"/>
    </source>
</evidence>
<keyword evidence="2" id="KW-1185">Reference proteome</keyword>
<proteinExistence type="predicted"/>
<name>A0A1Z4C068_9GAMM</name>
<reference evidence="1 2" key="1">
    <citation type="submission" date="2017-06" db="EMBL/GenBank/DDBJ databases">
        <title>Genome Sequencing of the methanotroph Methylovulum psychrotolerants str. HV10-M2 isolated from a high-altitude environment.</title>
        <authorList>
            <person name="Mateos-Rivera A."/>
        </authorList>
    </citation>
    <scope>NUCLEOTIDE SEQUENCE [LARGE SCALE GENOMIC DNA]</scope>
    <source>
        <strain evidence="1 2">HV10_M2</strain>
    </source>
</reference>
<gene>
    <name evidence="1" type="ORF">CEK71_13000</name>
</gene>
<protein>
    <submittedName>
        <fullName evidence="1">Uncharacterized protein</fullName>
    </submittedName>
</protein>
<organism evidence="1 2">
    <name type="scientific">Methylovulum psychrotolerans</name>
    <dbReference type="NCBI Taxonomy" id="1704499"/>
    <lineage>
        <taxon>Bacteria</taxon>
        <taxon>Pseudomonadati</taxon>
        <taxon>Pseudomonadota</taxon>
        <taxon>Gammaproteobacteria</taxon>
        <taxon>Methylococcales</taxon>
        <taxon>Methylococcaceae</taxon>
        <taxon>Methylovulum</taxon>
    </lineage>
</organism>
<accession>A0A1Z4C068</accession>
<sequence length="107" mass="12002">MFKTDTIWVEIEAGITNYRVRTFRGKASSKDVERLTAGHGIEFIQLLDCYWYNDADDESETGKPQGTFEHLGQGPYANFTGEIFLRCSTILNVAILKAGFEGETVNS</sequence>
<dbReference type="AlphaFoldDB" id="A0A1Z4C068"/>
<dbReference type="KEGG" id="mpsy:CEK71_13000"/>
<dbReference type="Proteomes" id="UP000197019">
    <property type="component" value="Chromosome"/>
</dbReference>
<dbReference type="EMBL" id="CP022129">
    <property type="protein sequence ID" value="ASF46913.1"/>
    <property type="molecule type" value="Genomic_DNA"/>
</dbReference>